<reference evidence="8 9" key="1">
    <citation type="journal article" date="2010" name="Plant Cell">
        <title>The Chlorella variabilis NC64A genome reveals adaptation to photosymbiosis, coevolution with viruses, and cryptic sex.</title>
        <authorList>
            <person name="Blanc G."/>
            <person name="Duncan G."/>
            <person name="Agarkova I."/>
            <person name="Borodovsky M."/>
            <person name="Gurnon J."/>
            <person name="Kuo A."/>
            <person name="Lindquist E."/>
            <person name="Lucas S."/>
            <person name="Pangilinan J."/>
            <person name="Polle J."/>
            <person name="Salamov A."/>
            <person name="Terry A."/>
            <person name="Yamada T."/>
            <person name="Dunigan D.D."/>
            <person name="Grigoriev I.V."/>
            <person name="Claverie J.M."/>
            <person name="Van Etten J.L."/>
        </authorList>
    </citation>
    <scope>NUCLEOTIDE SEQUENCE [LARGE SCALE GENOMIC DNA]</scope>
    <source>
        <strain evidence="8 9">NC64A</strain>
    </source>
</reference>
<dbReference type="NCBIfam" id="TIGR01376">
    <property type="entry name" value="POMP_repeat"/>
    <property type="match status" value="1"/>
</dbReference>
<dbReference type="PANTHER" id="PTHR11319">
    <property type="entry name" value="G PROTEIN-COUPLED RECEPTOR-RELATED"/>
    <property type="match status" value="1"/>
</dbReference>
<dbReference type="GeneID" id="17355032"/>
<dbReference type="PANTHER" id="PTHR11319:SF35">
    <property type="entry name" value="OUTER MEMBRANE PROTEIN PMPC-RELATED"/>
    <property type="match status" value="1"/>
</dbReference>
<dbReference type="KEGG" id="cvr:CHLNCDRAFT_133817"/>
<keyword evidence="6" id="KW-0472">Membrane</keyword>
<proteinExistence type="predicted"/>
<evidence type="ECO:0000256" key="3">
    <source>
        <dbReference type="ARBA" id="ARBA00004613"/>
    </source>
</evidence>
<keyword evidence="9" id="KW-1185">Reference proteome</keyword>
<dbReference type="EMBL" id="GL433844">
    <property type="protein sequence ID" value="EFN55638.1"/>
    <property type="molecule type" value="Genomic_DNA"/>
</dbReference>
<evidence type="ECO:0000256" key="6">
    <source>
        <dbReference type="ARBA" id="ARBA00023136"/>
    </source>
</evidence>
<name>E1ZFA8_CHLVA</name>
<keyword evidence="5" id="KW-0732">Signal</keyword>
<dbReference type="InterPro" id="IPR003368">
    <property type="entry name" value="POMP_repeat"/>
</dbReference>
<dbReference type="SUPFAM" id="SSF51126">
    <property type="entry name" value="Pectin lyase-like"/>
    <property type="match status" value="2"/>
</dbReference>
<accession>E1ZFA8</accession>
<evidence type="ECO:0008006" key="10">
    <source>
        <dbReference type="Google" id="ProtNLM"/>
    </source>
</evidence>
<evidence type="ECO:0000313" key="8">
    <source>
        <dbReference type="EMBL" id="EFN55638.1"/>
    </source>
</evidence>
<dbReference type="AlphaFoldDB" id="E1ZFA8"/>
<evidence type="ECO:0000256" key="2">
    <source>
        <dbReference type="ARBA" id="ARBA00004442"/>
    </source>
</evidence>
<evidence type="ECO:0000256" key="1">
    <source>
        <dbReference type="ARBA" id="ARBA00004196"/>
    </source>
</evidence>
<gene>
    <name evidence="8" type="ORF">CHLNCDRAFT_133817</name>
</gene>
<evidence type="ECO:0000256" key="7">
    <source>
        <dbReference type="ARBA" id="ARBA00023237"/>
    </source>
</evidence>
<sequence length="1099" mass="110461">MELLFGPTEGSWADVCGGSGLLQPDQMLAEDGESTEVVWSAVPRDRSTPAAVAYAIQRWPLAVMPEPGEGGYVRSLLAAEPRLDAVHDTYSIVDGGGGDASRPFYRVLALDAGNLFVSSQPCGSGPCRRLLQVPTIQAAIDAAAPGTTVNVLPEGSPYIGPGNTNLSFGGKNVTLLAVAGPGATAIDCQRSAACRAFVFTAADGQGAQVSGFTIANGISVPGGCVSIADASPTFSNCIFSRCGSRDPAAPGNGGAISASGAAAAPRILGCRFWDNYANFGGAIHVSEGAVQVEGCEFLRNDGAPGTCQGGALYFLNTRPSLVRDTLVAGGSVGFSGGAISAQLAAEVRLERVRAVDNKSGSFAGAILVWGSNVTIVDSELINNTAVVYGGGVLVQYGMYNATATRHVGNAAEWGGGGAISLFSAVALLRGCELSGNRASFGGGLNAMRMAEGNIVVPTIVSVNDSVVDGNVATDHGAAFNIESADMAALVNVSITSNVAAARGGGGWCQSATPVGLYGCRVQNNTAAVGGGFFAEGPCPLVVVGSQFSQNSASGYGAGIAVGDGASLNASQSLFAANGASSCASSRPVGGGGIFVGVEPFNGSSTDQCGASEEAAAYASVSLDTVSFSGNQASDRGGAVHVAAGSLRMNAVELVGNAATGGGMSDGVGGAIALDERCARGGLCNPITALLSALNVSGNVARMAGGGLFYAGFNPGSRLAVSESLFAGNSVALELQGVGGGLYLAHPNFSVAASQLAANTAFFGGGLFLAANLSRGASLAQLSLAGNVAQGMGSAAYWLRSKSPGAELTCRECSVEPAEGPYFATEALEMQYGDQPPSLVQTNCNFPPFEVRLLDFYGSVAATAKGVCAATVNSTSAVLSSKGREEMALQGVASFDNLQLKGTINQSYDLQINFDGTSGPSGKLLPIGVLPPLPLPVTIAACAPGSQPTTSLDDCVECSDGTFNLDGGACLPCPDGADCAGGSEIKSLSNYWRSSNASVAFYPCMLSGVCLAGAPAGDAACAPGQQGPLCDVCLPGYFKLSGSCNTCAGAQSKAMLAVTVILLTLLAVALFARDWDWGGTGPGIMTKIKIFLTHFQASSH</sequence>
<evidence type="ECO:0000256" key="5">
    <source>
        <dbReference type="ARBA" id="ARBA00022729"/>
    </source>
</evidence>
<dbReference type="RefSeq" id="XP_005847740.1">
    <property type="nucleotide sequence ID" value="XM_005847678.1"/>
</dbReference>
<dbReference type="InterPro" id="IPR012334">
    <property type="entry name" value="Pectin_lyas_fold"/>
</dbReference>
<organism evidence="9">
    <name type="scientific">Chlorella variabilis</name>
    <name type="common">Green alga</name>
    <dbReference type="NCBI Taxonomy" id="554065"/>
    <lineage>
        <taxon>Eukaryota</taxon>
        <taxon>Viridiplantae</taxon>
        <taxon>Chlorophyta</taxon>
        <taxon>core chlorophytes</taxon>
        <taxon>Trebouxiophyceae</taxon>
        <taxon>Chlorellales</taxon>
        <taxon>Chlorellaceae</taxon>
        <taxon>Chlorella clade</taxon>
        <taxon>Chlorella</taxon>
    </lineage>
</organism>
<evidence type="ECO:0000313" key="9">
    <source>
        <dbReference type="Proteomes" id="UP000008141"/>
    </source>
</evidence>
<dbReference type="InterPro" id="IPR011050">
    <property type="entry name" value="Pectin_lyase_fold/virulence"/>
</dbReference>
<dbReference type="GO" id="GO:0005576">
    <property type="term" value="C:extracellular region"/>
    <property type="evidence" value="ECO:0007669"/>
    <property type="project" value="UniProtKB-SubCell"/>
</dbReference>
<dbReference type="OrthoDB" id="509564at2759"/>
<keyword evidence="4" id="KW-0964">Secreted</keyword>
<evidence type="ECO:0000256" key="4">
    <source>
        <dbReference type="ARBA" id="ARBA00022525"/>
    </source>
</evidence>
<protein>
    <recommendedName>
        <fullName evidence="10">Right handed beta helix domain-containing protein</fullName>
    </recommendedName>
</protein>
<comment type="subcellular location">
    <subcellularLocation>
        <location evidence="1">Cell envelope</location>
    </subcellularLocation>
    <subcellularLocation>
        <location evidence="2">Cell outer membrane</location>
    </subcellularLocation>
    <subcellularLocation>
        <location evidence="3">Secreted</location>
    </subcellularLocation>
</comment>
<dbReference type="InParanoid" id="E1ZFA8"/>
<dbReference type="Gene3D" id="2.160.20.10">
    <property type="entry name" value="Single-stranded right-handed beta-helix, Pectin lyase-like"/>
    <property type="match status" value="1"/>
</dbReference>
<dbReference type="Proteomes" id="UP000008141">
    <property type="component" value="Unassembled WGS sequence"/>
</dbReference>
<dbReference type="eggNOG" id="ENOG502S176">
    <property type="taxonomic scope" value="Eukaryota"/>
</dbReference>
<keyword evidence="7" id="KW-0998">Cell outer membrane</keyword>